<feature type="domain" description="Bacterioopsin transcriptional activator GAF and HTH associated" evidence="7">
    <location>
        <begin position="336"/>
        <end position="487"/>
    </location>
</feature>
<dbReference type="InterPro" id="IPR001969">
    <property type="entry name" value="Aspartic_peptidase_AS"/>
</dbReference>
<dbReference type="InterPro" id="IPR031803">
    <property type="entry name" value="BAT_GAF/HTH-assoc"/>
</dbReference>
<evidence type="ECO:0000259" key="7">
    <source>
        <dbReference type="Pfam" id="PF15915"/>
    </source>
</evidence>
<accession>A0A1I4B1A7</accession>
<dbReference type="STRING" id="553466.SAMN04487950_0195"/>
<dbReference type="Gene3D" id="3.30.450.40">
    <property type="match status" value="1"/>
</dbReference>
<dbReference type="InterPro" id="IPR003018">
    <property type="entry name" value="GAF"/>
</dbReference>
<evidence type="ECO:0000313" key="8">
    <source>
        <dbReference type="EMBL" id="SFK61636.1"/>
    </source>
</evidence>
<evidence type="ECO:0000313" key="9">
    <source>
        <dbReference type="Proteomes" id="UP000199607"/>
    </source>
</evidence>
<feature type="compositionally biased region" description="Basic and acidic residues" evidence="3">
    <location>
        <begin position="1"/>
        <end position="17"/>
    </location>
</feature>
<dbReference type="Gene3D" id="3.30.450.20">
    <property type="entry name" value="PAS domain"/>
    <property type="match status" value="1"/>
</dbReference>
<dbReference type="Pfam" id="PF08448">
    <property type="entry name" value="PAS_4"/>
    <property type="match status" value="1"/>
</dbReference>
<feature type="domain" description="PAS fold-4" evidence="5">
    <location>
        <begin position="34"/>
        <end position="148"/>
    </location>
</feature>
<protein>
    <submittedName>
        <fullName evidence="8">Predicted DNA binding protein, contains HTH domain</fullName>
    </submittedName>
</protein>
<dbReference type="RefSeq" id="WP_089864570.1">
    <property type="nucleotide sequence ID" value="NZ_FOTC01000001.1"/>
</dbReference>
<evidence type="ECO:0000256" key="3">
    <source>
        <dbReference type="SAM" id="MobiDB-lite"/>
    </source>
</evidence>
<dbReference type="InterPro" id="IPR029016">
    <property type="entry name" value="GAF-like_dom_sf"/>
</dbReference>
<evidence type="ECO:0000259" key="4">
    <source>
        <dbReference type="Pfam" id="PF04967"/>
    </source>
</evidence>
<name>A0A1I4B1A7_9EURY</name>
<evidence type="ECO:0000259" key="6">
    <source>
        <dbReference type="Pfam" id="PF13185"/>
    </source>
</evidence>
<keyword evidence="2" id="KW-0804">Transcription</keyword>
<dbReference type="InterPro" id="IPR035965">
    <property type="entry name" value="PAS-like_dom_sf"/>
</dbReference>
<organism evidence="8 9">
    <name type="scientific">Halogranum rubrum</name>
    <dbReference type="NCBI Taxonomy" id="553466"/>
    <lineage>
        <taxon>Archaea</taxon>
        <taxon>Methanobacteriati</taxon>
        <taxon>Methanobacteriota</taxon>
        <taxon>Stenosarchaea group</taxon>
        <taxon>Halobacteria</taxon>
        <taxon>Halobacteriales</taxon>
        <taxon>Haloferacaceae</taxon>
    </lineage>
</organism>
<proteinExistence type="predicted"/>
<dbReference type="InterPro" id="IPR013656">
    <property type="entry name" value="PAS_4"/>
</dbReference>
<feature type="domain" description="GAF" evidence="6">
    <location>
        <begin position="184"/>
        <end position="324"/>
    </location>
</feature>
<feature type="domain" description="HTH bat-type" evidence="4">
    <location>
        <begin position="494"/>
        <end position="545"/>
    </location>
</feature>
<dbReference type="InterPro" id="IPR007050">
    <property type="entry name" value="HTH_bacterioopsin"/>
</dbReference>
<dbReference type="PANTHER" id="PTHR34236">
    <property type="entry name" value="DIMETHYL SULFOXIDE REDUCTASE TRANSCRIPTIONAL ACTIVATOR"/>
    <property type="match status" value="1"/>
</dbReference>
<dbReference type="GO" id="GO:0004190">
    <property type="term" value="F:aspartic-type endopeptidase activity"/>
    <property type="evidence" value="ECO:0007669"/>
    <property type="project" value="InterPro"/>
</dbReference>
<dbReference type="Pfam" id="PF13185">
    <property type="entry name" value="GAF_2"/>
    <property type="match status" value="1"/>
</dbReference>
<evidence type="ECO:0000256" key="1">
    <source>
        <dbReference type="ARBA" id="ARBA00023015"/>
    </source>
</evidence>
<dbReference type="PROSITE" id="PS00141">
    <property type="entry name" value="ASP_PROTEASE"/>
    <property type="match status" value="1"/>
</dbReference>
<gene>
    <name evidence="8" type="ORF">SAMN04487950_0195</name>
</gene>
<evidence type="ECO:0000259" key="5">
    <source>
        <dbReference type="Pfam" id="PF08448"/>
    </source>
</evidence>
<dbReference type="PANTHER" id="PTHR34236:SF1">
    <property type="entry name" value="DIMETHYL SULFOXIDE REDUCTASE TRANSCRIPTIONAL ACTIVATOR"/>
    <property type="match status" value="1"/>
</dbReference>
<reference evidence="9" key="1">
    <citation type="submission" date="2016-10" db="EMBL/GenBank/DDBJ databases">
        <authorList>
            <person name="Varghese N."/>
            <person name="Submissions S."/>
        </authorList>
    </citation>
    <scope>NUCLEOTIDE SEQUENCE [LARGE SCALE GENOMIC DNA]</scope>
    <source>
        <strain evidence="9">CGMCC 1.7738</strain>
    </source>
</reference>
<dbReference type="AlphaFoldDB" id="A0A1I4B1A7"/>
<dbReference type="SUPFAM" id="SSF55781">
    <property type="entry name" value="GAF domain-like"/>
    <property type="match status" value="1"/>
</dbReference>
<feature type="region of interest" description="Disordered" evidence="3">
    <location>
        <begin position="1"/>
        <end position="32"/>
    </location>
</feature>
<dbReference type="Proteomes" id="UP000199607">
    <property type="component" value="Unassembled WGS sequence"/>
</dbReference>
<dbReference type="SUPFAM" id="SSF55785">
    <property type="entry name" value="PYP-like sensor domain (PAS domain)"/>
    <property type="match status" value="1"/>
</dbReference>
<evidence type="ECO:0000256" key="2">
    <source>
        <dbReference type="ARBA" id="ARBA00023163"/>
    </source>
</evidence>
<dbReference type="Pfam" id="PF15915">
    <property type="entry name" value="BAT"/>
    <property type="match status" value="1"/>
</dbReference>
<keyword evidence="9" id="KW-1185">Reference proteome</keyword>
<dbReference type="EMBL" id="FOTC01000001">
    <property type="protein sequence ID" value="SFK61636.1"/>
    <property type="molecule type" value="Genomic_DNA"/>
</dbReference>
<keyword evidence="1" id="KW-0805">Transcription regulation</keyword>
<sequence>MNAPHDNHSSAPERSRVDGVSGSTPERSLTEAGFDALPTQVAILNTDAEIVYTNQAWRRFGDENGIQGPAHTLGVNYLQVCKSSDDDDAQTAVAGIERVLREDQDEFSFEYPCHGPDEQRWFTMRAIRFPFRDTEFVLVAHLNITDRKESELRVATQNDEIETYNQVNTLVHDVVDSLLDGVTRDEVESTVCDQLASSHLYGSALVVAPTLDGDGLSVREASNADGDAWVDALSGDRTTLPELDTALTDATVEAVQYLHDVPSVPDGLKDVALDGGYRSFALIPISYLGHTYGVLVVNALRPEAFGESERHAFEVLGETIGYAINAVENRRLLFADTLTELELTVGAGSTLAGLASAAECTLDVDGVIPSPAGLHCYLRVREAAPSNVVDHAETTEGIERTRILEDGATGGTVECTLTESPLRVLLDSGATVSPVRVTPGSMHIHAVVPPETDIRLLVEGFTMAHPSAELVAKRERDRTVRSVEGFREHLRTTLTDRQRQVVEAAYRGGYFAQPRQSSGGELAETFDIAGPTFHQHLQAGLNKLTGLAFDESRH</sequence>
<dbReference type="Pfam" id="PF04967">
    <property type="entry name" value="HTH_10"/>
    <property type="match status" value="1"/>
</dbReference>
<dbReference type="GO" id="GO:0006508">
    <property type="term" value="P:proteolysis"/>
    <property type="evidence" value="ECO:0007669"/>
    <property type="project" value="InterPro"/>
</dbReference>